<proteinExistence type="inferred from homology"/>
<dbReference type="GO" id="GO:0042956">
    <property type="term" value="P:maltodextrin transmembrane transport"/>
    <property type="evidence" value="ECO:0007669"/>
    <property type="project" value="TreeGrafter"/>
</dbReference>
<sequence length="424" mass="46511">MVKNWKKASLAAVLLSGLVLGACGNGSDSGNESGDVTITYGIWDKIQQPGMEAIAEAFEAENPDIDVKVEVTPWDQYWTKLEAGAKGESMPDVFWMHSNEIAKYAEGGVLMDLSETYANSEVTSLDNFPKELVELYSADDALYGIPKDYDTIALWYNKTLFDAAGVAYPDETWTWDTMLAAAQKLNDPDNGVYGILAPLNRQEGYHNFIFQNGGYVLSDDKTESGFRLDETIEAVQWYADLSVKYGVSPTQSQFAENTNLSFFQSGRGAMGFFGSWMTGEMANNEYTAANADVAPLPKGKQAATIFNGLANSVAASTENKEAALKFVEFLGTEEAMRLQGENGAAIPAYKGTEETFVNAYSQFNMQVYVDQMENAYIKPYSKETARWEDVENTALMPVFDGTATVKEVAPDIVAGVEEVLANEK</sequence>
<dbReference type="CDD" id="cd13585">
    <property type="entry name" value="PBP2_TMBP_like"/>
    <property type="match status" value="1"/>
</dbReference>
<evidence type="ECO:0000256" key="2">
    <source>
        <dbReference type="ARBA" id="ARBA00022448"/>
    </source>
</evidence>
<dbReference type="Gene3D" id="3.40.190.10">
    <property type="entry name" value="Periplasmic binding protein-like II"/>
    <property type="match status" value="1"/>
</dbReference>
<dbReference type="PANTHER" id="PTHR30061">
    <property type="entry name" value="MALTOSE-BINDING PERIPLASMIC PROTEIN"/>
    <property type="match status" value="1"/>
</dbReference>
<dbReference type="InterPro" id="IPR006059">
    <property type="entry name" value="SBP"/>
</dbReference>
<evidence type="ECO:0000256" key="1">
    <source>
        <dbReference type="ARBA" id="ARBA00008520"/>
    </source>
</evidence>
<dbReference type="SUPFAM" id="SSF53850">
    <property type="entry name" value="Periplasmic binding protein-like II"/>
    <property type="match status" value="1"/>
</dbReference>
<accession>A0A143YT44</accession>
<evidence type="ECO:0000313" key="8">
    <source>
        <dbReference type="Proteomes" id="UP000199280"/>
    </source>
</evidence>
<protein>
    <submittedName>
        <fullName evidence="6">Carbohydrate ABC transporter substrate-binding protein, CUT1 family (TC 3.A.1.1.-)</fullName>
    </submittedName>
</protein>
<reference evidence="5 7" key="1">
    <citation type="submission" date="2016-02" db="EMBL/GenBank/DDBJ databases">
        <authorList>
            <person name="Wen L."/>
            <person name="He K."/>
            <person name="Yang H."/>
        </authorList>
    </citation>
    <scope>NUCLEOTIDE SEQUENCE [LARGE SCALE GENOMIC DNA]</scope>
    <source>
        <strain evidence="5">Trichococcus_R210</strain>
    </source>
</reference>
<dbReference type="PANTHER" id="PTHR30061:SF50">
    <property type="entry name" value="MALTOSE_MALTODEXTRIN-BINDING PERIPLASMIC PROTEIN"/>
    <property type="match status" value="1"/>
</dbReference>
<dbReference type="GO" id="GO:0015768">
    <property type="term" value="P:maltose transport"/>
    <property type="evidence" value="ECO:0007669"/>
    <property type="project" value="TreeGrafter"/>
</dbReference>
<dbReference type="GO" id="GO:0055052">
    <property type="term" value="C:ATP-binding cassette (ABC) transporter complex, substrate-binding subunit-containing"/>
    <property type="evidence" value="ECO:0007669"/>
    <property type="project" value="TreeGrafter"/>
</dbReference>
<dbReference type="PROSITE" id="PS51257">
    <property type="entry name" value="PROKAR_LIPOPROTEIN"/>
    <property type="match status" value="1"/>
</dbReference>
<feature type="chain" id="PRO_5038485379" evidence="4">
    <location>
        <begin position="22"/>
        <end position="424"/>
    </location>
</feature>
<dbReference type="EMBL" id="FNYT01000016">
    <property type="protein sequence ID" value="SEJ52651.1"/>
    <property type="molecule type" value="Genomic_DNA"/>
</dbReference>
<comment type="similarity">
    <text evidence="1">Belongs to the bacterial solute-binding protein 1 family.</text>
</comment>
<dbReference type="STRING" id="640938.TR210_1416"/>
<dbReference type="GO" id="GO:1901982">
    <property type="term" value="F:maltose binding"/>
    <property type="evidence" value="ECO:0007669"/>
    <property type="project" value="TreeGrafter"/>
</dbReference>
<evidence type="ECO:0000313" key="7">
    <source>
        <dbReference type="Proteomes" id="UP000076878"/>
    </source>
</evidence>
<name>A0A143YT44_9LACT</name>
<dbReference type="Pfam" id="PF01547">
    <property type="entry name" value="SBP_bac_1"/>
    <property type="match status" value="1"/>
</dbReference>
<feature type="signal peptide" evidence="4">
    <location>
        <begin position="1"/>
        <end position="21"/>
    </location>
</feature>
<reference evidence="6 8" key="2">
    <citation type="submission" date="2016-10" db="EMBL/GenBank/DDBJ databases">
        <authorList>
            <person name="Varghese N."/>
            <person name="Submissions S."/>
        </authorList>
    </citation>
    <scope>NUCLEOTIDE SEQUENCE [LARGE SCALE GENOMIC DNA]</scope>
    <source>
        <strain evidence="6 8">DSM 22150</strain>
    </source>
</reference>
<dbReference type="RefSeq" id="WP_068622829.1">
    <property type="nucleotide sequence ID" value="NZ_FJNB01000009.1"/>
</dbReference>
<evidence type="ECO:0000256" key="3">
    <source>
        <dbReference type="ARBA" id="ARBA00022729"/>
    </source>
</evidence>
<evidence type="ECO:0000313" key="5">
    <source>
        <dbReference type="EMBL" id="CZQ96765.1"/>
    </source>
</evidence>
<organism evidence="5 7">
    <name type="scientific">Trichococcus ilyis</name>
    <dbReference type="NCBI Taxonomy" id="640938"/>
    <lineage>
        <taxon>Bacteria</taxon>
        <taxon>Bacillati</taxon>
        <taxon>Bacillota</taxon>
        <taxon>Bacilli</taxon>
        <taxon>Lactobacillales</taxon>
        <taxon>Carnobacteriaceae</taxon>
        <taxon>Trichococcus</taxon>
    </lineage>
</organism>
<keyword evidence="2" id="KW-0813">Transport</keyword>
<evidence type="ECO:0000313" key="6">
    <source>
        <dbReference type="EMBL" id="SEJ52651.1"/>
    </source>
</evidence>
<evidence type="ECO:0000256" key="4">
    <source>
        <dbReference type="SAM" id="SignalP"/>
    </source>
</evidence>
<gene>
    <name evidence="6" type="ORF">SAMN05216375_11632</name>
    <name evidence="5" type="ORF">TR210_1416</name>
</gene>
<dbReference type="EMBL" id="FJNB01000009">
    <property type="protein sequence ID" value="CZQ96765.1"/>
    <property type="molecule type" value="Genomic_DNA"/>
</dbReference>
<dbReference type="OrthoDB" id="9782846at2"/>
<keyword evidence="3 4" id="KW-0732">Signal</keyword>
<dbReference type="AlphaFoldDB" id="A0A143YT44"/>
<dbReference type="Proteomes" id="UP000076878">
    <property type="component" value="Unassembled WGS sequence"/>
</dbReference>
<dbReference type="Proteomes" id="UP000199280">
    <property type="component" value="Unassembled WGS sequence"/>
</dbReference>
<keyword evidence="8" id="KW-1185">Reference proteome</keyword>